<evidence type="ECO:0000259" key="3">
    <source>
        <dbReference type="PROSITE" id="PS51186"/>
    </source>
</evidence>
<dbReference type="PROSITE" id="PS51186">
    <property type="entry name" value="GNAT"/>
    <property type="match status" value="1"/>
</dbReference>
<dbReference type="KEGG" id="psua:FLK61_24530"/>
<proteinExistence type="predicted"/>
<dbReference type="RefSeq" id="WP_176011111.1">
    <property type="nucleotide sequence ID" value="NZ_CP041372.2"/>
</dbReference>
<sequence length="150" mass="16990">MTKVDRDDRERLVPLLVEADESELIVREYLHEGDLFEVVNPNEQVIGVALVVPTENPDTKEIKNIALTPDARGHGYGRRMIDYLCEHYAPAGVAQMLVGTANSSIDNLIFYQKVGFRMHAIKHGFFDAYPEPIVEHGIQARDMVMLVRDI</sequence>
<feature type="domain" description="N-acetyltransferase" evidence="3">
    <location>
        <begin position="1"/>
        <end position="148"/>
    </location>
</feature>
<dbReference type="GO" id="GO:0016747">
    <property type="term" value="F:acyltransferase activity, transferring groups other than amino-acyl groups"/>
    <property type="evidence" value="ECO:0007669"/>
    <property type="project" value="InterPro"/>
</dbReference>
<protein>
    <submittedName>
        <fullName evidence="4">GNAT family N-acetyltransferase</fullName>
    </submittedName>
</protein>
<evidence type="ECO:0000313" key="5">
    <source>
        <dbReference type="Proteomes" id="UP000318138"/>
    </source>
</evidence>
<keyword evidence="5" id="KW-1185">Reference proteome</keyword>
<keyword evidence="1 4" id="KW-0808">Transferase</keyword>
<dbReference type="EMBL" id="CP041372">
    <property type="protein sequence ID" value="QKS73148.1"/>
    <property type="molecule type" value="Genomic_DNA"/>
</dbReference>
<reference evidence="5" key="1">
    <citation type="submission" date="2019-07" db="EMBL/GenBank/DDBJ databases">
        <title>Bacillus alkalisoli sp. nov. isolated from saline soil.</title>
        <authorList>
            <person name="Sun J.-Q."/>
            <person name="Xu L."/>
        </authorList>
    </citation>
    <scope>NUCLEOTIDE SEQUENCE [LARGE SCALE GENOMIC DNA]</scope>
    <source>
        <strain evidence="5">M4U3P1</strain>
    </source>
</reference>
<evidence type="ECO:0000256" key="1">
    <source>
        <dbReference type="ARBA" id="ARBA00022679"/>
    </source>
</evidence>
<dbReference type="PANTHER" id="PTHR43800">
    <property type="entry name" value="PEPTIDYL-LYSINE N-ACETYLTRANSFERASE YJAB"/>
    <property type="match status" value="1"/>
</dbReference>
<dbReference type="Gene3D" id="3.40.630.30">
    <property type="match status" value="1"/>
</dbReference>
<dbReference type="InterPro" id="IPR000182">
    <property type="entry name" value="GNAT_dom"/>
</dbReference>
<dbReference type="AlphaFoldDB" id="A0A859FK22"/>
<evidence type="ECO:0000256" key="2">
    <source>
        <dbReference type="ARBA" id="ARBA00023315"/>
    </source>
</evidence>
<gene>
    <name evidence="4" type="ORF">FLK61_24530</name>
</gene>
<dbReference type="InterPro" id="IPR016181">
    <property type="entry name" value="Acyl_CoA_acyltransferase"/>
</dbReference>
<dbReference type="Pfam" id="PF13508">
    <property type="entry name" value="Acetyltransf_7"/>
    <property type="match status" value="1"/>
</dbReference>
<accession>A0A859FK22</accession>
<dbReference type="CDD" id="cd04301">
    <property type="entry name" value="NAT_SF"/>
    <property type="match status" value="1"/>
</dbReference>
<dbReference type="PANTHER" id="PTHR43800:SF1">
    <property type="entry name" value="PEPTIDYL-LYSINE N-ACETYLTRANSFERASE YJAB"/>
    <property type="match status" value="1"/>
</dbReference>
<dbReference type="SUPFAM" id="SSF55729">
    <property type="entry name" value="Acyl-CoA N-acyltransferases (Nat)"/>
    <property type="match status" value="1"/>
</dbReference>
<name>A0A859FK22_9BACI</name>
<evidence type="ECO:0000313" key="4">
    <source>
        <dbReference type="EMBL" id="QKS73148.1"/>
    </source>
</evidence>
<keyword evidence="2" id="KW-0012">Acyltransferase</keyword>
<dbReference type="Proteomes" id="UP000318138">
    <property type="component" value="Chromosome"/>
</dbReference>
<organism evidence="4 5">
    <name type="scientific">Paenalkalicoccus suaedae</name>
    <dbReference type="NCBI Taxonomy" id="2592382"/>
    <lineage>
        <taxon>Bacteria</taxon>
        <taxon>Bacillati</taxon>
        <taxon>Bacillota</taxon>
        <taxon>Bacilli</taxon>
        <taxon>Bacillales</taxon>
        <taxon>Bacillaceae</taxon>
        <taxon>Paenalkalicoccus</taxon>
    </lineage>
</organism>